<organism evidence="2 3">
    <name type="scientific">Trema orientale</name>
    <name type="common">Charcoal tree</name>
    <name type="synonym">Celtis orientalis</name>
    <dbReference type="NCBI Taxonomy" id="63057"/>
    <lineage>
        <taxon>Eukaryota</taxon>
        <taxon>Viridiplantae</taxon>
        <taxon>Streptophyta</taxon>
        <taxon>Embryophyta</taxon>
        <taxon>Tracheophyta</taxon>
        <taxon>Spermatophyta</taxon>
        <taxon>Magnoliopsida</taxon>
        <taxon>eudicotyledons</taxon>
        <taxon>Gunneridae</taxon>
        <taxon>Pentapetalae</taxon>
        <taxon>rosids</taxon>
        <taxon>fabids</taxon>
        <taxon>Rosales</taxon>
        <taxon>Cannabaceae</taxon>
        <taxon>Trema</taxon>
    </lineage>
</organism>
<feature type="non-terminal residue" evidence="2">
    <location>
        <position position="76"/>
    </location>
</feature>
<dbReference type="EMBL" id="JXTC01000019">
    <property type="protein sequence ID" value="PON99325.1"/>
    <property type="molecule type" value="Genomic_DNA"/>
</dbReference>
<dbReference type="InParanoid" id="A0A2P5FNF0"/>
<comment type="caution">
    <text evidence="2">The sequence shown here is derived from an EMBL/GenBank/DDBJ whole genome shotgun (WGS) entry which is preliminary data.</text>
</comment>
<accession>A0A2P5FNF0</accession>
<feature type="region of interest" description="Disordered" evidence="1">
    <location>
        <begin position="1"/>
        <end position="76"/>
    </location>
</feature>
<feature type="compositionally biased region" description="Polar residues" evidence="1">
    <location>
        <begin position="12"/>
        <end position="30"/>
    </location>
</feature>
<evidence type="ECO:0000256" key="1">
    <source>
        <dbReference type="SAM" id="MobiDB-lite"/>
    </source>
</evidence>
<feature type="compositionally biased region" description="Pro residues" evidence="1">
    <location>
        <begin position="51"/>
        <end position="62"/>
    </location>
</feature>
<sequence length="76" mass="8484">MATQVAELSPITRPSQVDQAQPTSTSSDASFSLLPSRTRRVRLSLRSHQPSRPPLPPRPRLWPPARATPLHLQLQL</sequence>
<gene>
    <name evidence="2" type="ORF">TorRG33x02_048680</name>
</gene>
<proteinExistence type="predicted"/>
<dbReference type="AlphaFoldDB" id="A0A2P5FNF0"/>
<evidence type="ECO:0000313" key="2">
    <source>
        <dbReference type="EMBL" id="PON99325.1"/>
    </source>
</evidence>
<reference evidence="3" key="1">
    <citation type="submission" date="2016-06" db="EMBL/GenBank/DDBJ databases">
        <title>Parallel loss of symbiosis genes in relatives of nitrogen-fixing non-legume Parasponia.</title>
        <authorList>
            <person name="Van Velzen R."/>
            <person name="Holmer R."/>
            <person name="Bu F."/>
            <person name="Rutten L."/>
            <person name="Van Zeijl A."/>
            <person name="Liu W."/>
            <person name="Santuari L."/>
            <person name="Cao Q."/>
            <person name="Sharma T."/>
            <person name="Shen D."/>
            <person name="Roswanjaya Y."/>
            <person name="Wardhani T."/>
            <person name="Kalhor M.S."/>
            <person name="Jansen J."/>
            <person name="Van den Hoogen J."/>
            <person name="Gungor B."/>
            <person name="Hartog M."/>
            <person name="Hontelez J."/>
            <person name="Verver J."/>
            <person name="Yang W.-C."/>
            <person name="Schijlen E."/>
            <person name="Repin R."/>
            <person name="Schilthuizen M."/>
            <person name="Schranz E."/>
            <person name="Heidstra R."/>
            <person name="Miyata K."/>
            <person name="Fedorova E."/>
            <person name="Kohlen W."/>
            <person name="Bisseling T."/>
            <person name="Smit S."/>
            <person name="Geurts R."/>
        </authorList>
    </citation>
    <scope>NUCLEOTIDE SEQUENCE [LARGE SCALE GENOMIC DNA]</scope>
    <source>
        <strain evidence="3">cv. RG33-2</strain>
    </source>
</reference>
<evidence type="ECO:0000313" key="3">
    <source>
        <dbReference type="Proteomes" id="UP000237000"/>
    </source>
</evidence>
<name>A0A2P5FNF0_TREOI</name>
<keyword evidence="3" id="KW-1185">Reference proteome</keyword>
<dbReference type="Proteomes" id="UP000237000">
    <property type="component" value="Unassembled WGS sequence"/>
</dbReference>
<protein>
    <submittedName>
        <fullName evidence="2">Uncharacterized protein</fullName>
    </submittedName>
</protein>